<reference evidence="2" key="1">
    <citation type="journal article" date="2020" name="Stud. Mycol.">
        <title>101 Dothideomycetes genomes: a test case for predicting lifestyles and emergence of pathogens.</title>
        <authorList>
            <person name="Haridas S."/>
            <person name="Albert R."/>
            <person name="Binder M."/>
            <person name="Bloem J."/>
            <person name="Labutti K."/>
            <person name="Salamov A."/>
            <person name="Andreopoulos B."/>
            <person name="Baker S."/>
            <person name="Barry K."/>
            <person name="Bills G."/>
            <person name="Bluhm B."/>
            <person name="Cannon C."/>
            <person name="Castanera R."/>
            <person name="Culley D."/>
            <person name="Daum C."/>
            <person name="Ezra D."/>
            <person name="Gonzalez J."/>
            <person name="Henrissat B."/>
            <person name="Kuo A."/>
            <person name="Liang C."/>
            <person name="Lipzen A."/>
            <person name="Lutzoni F."/>
            <person name="Magnuson J."/>
            <person name="Mondo S."/>
            <person name="Nolan M."/>
            <person name="Ohm R."/>
            <person name="Pangilinan J."/>
            <person name="Park H.-J."/>
            <person name="Ramirez L."/>
            <person name="Alfaro M."/>
            <person name="Sun H."/>
            <person name="Tritt A."/>
            <person name="Yoshinaga Y."/>
            <person name="Zwiers L.-H."/>
            <person name="Turgeon B."/>
            <person name="Goodwin S."/>
            <person name="Spatafora J."/>
            <person name="Crous P."/>
            <person name="Grigoriev I."/>
        </authorList>
    </citation>
    <scope>NUCLEOTIDE SEQUENCE</scope>
    <source>
        <strain evidence="2">CBS 123094</strain>
    </source>
</reference>
<keyword evidence="3" id="KW-1185">Reference proteome</keyword>
<sequence length="212" mass="22329">MLSYITSALAFASVALAGTPISITPHAQFSSSIGVLGCKINTNRVAYWPMFPGCDSVCVKVQANGRSVHLLQIDSSGGAYDISYDAWNYLYTGQGAAANPTMGGGIPAEWEPAPMSECESLLTAPDKKLPLMAANSINYFVGCPVGSWVRENSSLWNIQTSSCTLGFNEKCHLDLAVSNQPSCAHILGAQNALSGLEVKNIDYGTGAESVAL</sequence>
<feature type="signal peptide" evidence="1">
    <location>
        <begin position="1"/>
        <end position="17"/>
    </location>
</feature>
<accession>A0A6A5WYM0</accession>
<proteinExistence type="predicted"/>
<dbReference type="OrthoDB" id="5370830at2759"/>
<keyword evidence="1" id="KW-0732">Signal</keyword>
<protein>
    <recommendedName>
        <fullName evidence="4">Cerato-platanin</fullName>
    </recommendedName>
</protein>
<dbReference type="EMBL" id="ML977569">
    <property type="protein sequence ID" value="KAF2004175.1"/>
    <property type="molecule type" value="Genomic_DNA"/>
</dbReference>
<dbReference type="Proteomes" id="UP000799779">
    <property type="component" value="Unassembled WGS sequence"/>
</dbReference>
<feature type="chain" id="PRO_5025349205" description="Cerato-platanin" evidence="1">
    <location>
        <begin position="18"/>
        <end position="212"/>
    </location>
</feature>
<name>A0A6A5WYM0_9PLEO</name>
<gene>
    <name evidence="2" type="ORF">P154DRAFT_67711</name>
</gene>
<evidence type="ECO:0008006" key="4">
    <source>
        <dbReference type="Google" id="ProtNLM"/>
    </source>
</evidence>
<evidence type="ECO:0000313" key="2">
    <source>
        <dbReference type="EMBL" id="KAF2004175.1"/>
    </source>
</evidence>
<evidence type="ECO:0000256" key="1">
    <source>
        <dbReference type="SAM" id="SignalP"/>
    </source>
</evidence>
<evidence type="ECO:0000313" key="3">
    <source>
        <dbReference type="Proteomes" id="UP000799779"/>
    </source>
</evidence>
<dbReference type="PANTHER" id="PTHR38850:SF2">
    <property type="entry name" value="CERATO-PLATANIN"/>
    <property type="match status" value="1"/>
</dbReference>
<dbReference type="AlphaFoldDB" id="A0A6A5WYM0"/>
<dbReference type="PANTHER" id="PTHR38850">
    <property type="entry name" value="CERATO-PLATANIN"/>
    <property type="match status" value="1"/>
</dbReference>
<organism evidence="2 3">
    <name type="scientific">Amniculicola lignicola CBS 123094</name>
    <dbReference type="NCBI Taxonomy" id="1392246"/>
    <lineage>
        <taxon>Eukaryota</taxon>
        <taxon>Fungi</taxon>
        <taxon>Dikarya</taxon>
        <taxon>Ascomycota</taxon>
        <taxon>Pezizomycotina</taxon>
        <taxon>Dothideomycetes</taxon>
        <taxon>Pleosporomycetidae</taxon>
        <taxon>Pleosporales</taxon>
        <taxon>Amniculicolaceae</taxon>
        <taxon>Amniculicola</taxon>
    </lineage>
</organism>